<organism evidence="1 2">
    <name type="scientific">Ramularia collo-cygni</name>
    <dbReference type="NCBI Taxonomy" id="112498"/>
    <lineage>
        <taxon>Eukaryota</taxon>
        <taxon>Fungi</taxon>
        <taxon>Dikarya</taxon>
        <taxon>Ascomycota</taxon>
        <taxon>Pezizomycotina</taxon>
        <taxon>Dothideomycetes</taxon>
        <taxon>Dothideomycetidae</taxon>
        <taxon>Mycosphaerellales</taxon>
        <taxon>Mycosphaerellaceae</taxon>
        <taxon>Ramularia</taxon>
    </lineage>
</organism>
<evidence type="ECO:0000313" key="2">
    <source>
        <dbReference type="Proteomes" id="UP000225277"/>
    </source>
</evidence>
<dbReference type="Proteomes" id="UP000225277">
    <property type="component" value="Unassembled WGS sequence"/>
</dbReference>
<sequence>MDNSPLNKLSPELLNTIAGMALTHDGDVILSGYLKTPNAAALTQTCKKMREDYVRLFFYSNTFKHVTRKGSLLVTLHICP</sequence>
<dbReference type="EMBL" id="FJUY01000004">
    <property type="protein sequence ID" value="CZT17882.1"/>
    <property type="molecule type" value="Genomic_DNA"/>
</dbReference>
<accession>A0A2D3UNU3</accession>
<evidence type="ECO:0000313" key="1">
    <source>
        <dbReference type="EMBL" id="CZT17882.1"/>
    </source>
</evidence>
<keyword evidence="2" id="KW-1185">Reference proteome</keyword>
<dbReference type="AlphaFoldDB" id="A0A2D3UNU3"/>
<dbReference type="OrthoDB" id="3816007at2759"/>
<gene>
    <name evidence="1" type="ORF">RCC_03718</name>
</gene>
<reference evidence="1 2" key="1">
    <citation type="submission" date="2016-03" db="EMBL/GenBank/DDBJ databases">
        <authorList>
            <person name="Ploux O."/>
        </authorList>
    </citation>
    <scope>NUCLEOTIDE SEQUENCE [LARGE SCALE GENOMIC DNA]</scope>
    <source>
        <strain evidence="1 2">URUG2</strain>
    </source>
</reference>
<name>A0A2D3UNU3_9PEZI</name>
<dbReference type="RefSeq" id="XP_023624772.1">
    <property type="nucleotide sequence ID" value="XM_023769004.1"/>
</dbReference>
<proteinExistence type="predicted"/>
<protein>
    <submittedName>
        <fullName evidence="1">Uncharacterized protein</fullName>
    </submittedName>
</protein>
<dbReference type="GeneID" id="35598915"/>